<feature type="transmembrane region" description="Helical" evidence="1">
    <location>
        <begin position="322"/>
        <end position="341"/>
    </location>
</feature>
<keyword evidence="1" id="KW-0812">Transmembrane</keyword>
<feature type="transmembrane region" description="Helical" evidence="1">
    <location>
        <begin position="298"/>
        <end position="316"/>
    </location>
</feature>
<name>A0A2M8DDQ9_9BACT</name>
<dbReference type="EMBL" id="PFTH01000051">
    <property type="protein sequence ID" value="PJB89112.1"/>
    <property type="molecule type" value="Genomic_DNA"/>
</dbReference>
<keyword evidence="1" id="KW-1133">Transmembrane helix</keyword>
<reference evidence="3" key="1">
    <citation type="submission" date="2017-09" db="EMBL/GenBank/DDBJ databases">
        <title>Depth-based differentiation of microbial function through sediment-hosted aquifers and enrichment of novel symbionts in the deep terrestrial subsurface.</title>
        <authorList>
            <person name="Probst A.J."/>
            <person name="Ladd B."/>
            <person name="Jarett J.K."/>
            <person name="Geller-Mcgrath D.E."/>
            <person name="Sieber C.M.K."/>
            <person name="Emerson J.B."/>
            <person name="Anantharaman K."/>
            <person name="Thomas B.C."/>
            <person name="Malmstrom R."/>
            <person name="Stieglmeier M."/>
            <person name="Klingl A."/>
            <person name="Woyke T."/>
            <person name="Ryan C.M."/>
            <person name="Banfield J.F."/>
        </authorList>
    </citation>
    <scope>NUCLEOTIDE SEQUENCE [LARGE SCALE GENOMIC DNA]</scope>
</reference>
<organism evidence="2 3">
    <name type="scientific">Candidatus Roizmanbacteria bacterium CG_4_9_14_0_8_um_filter_34_12</name>
    <dbReference type="NCBI Taxonomy" id="1974840"/>
    <lineage>
        <taxon>Bacteria</taxon>
        <taxon>Candidatus Roizmaniibacteriota</taxon>
    </lineage>
</organism>
<evidence type="ECO:0008006" key="4">
    <source>
        <dbReference type="Google" id="ProtNLM"/>
    </source>
</evidence>
<feature type="transmembrane region" description="Helical" evidence="1">
    <location>
        <begin position="110"/>
        <end position="130"/>
    </location>
</feature>
<accession>A0A2M8DDQ9</accession>
<feature type="transmembrane region" description="Helical" evidence="1">
    <location>
        <begin position="164"/>
        <end position="182"/>
    </location>
</feature>
<sequence length="434" mass="50996">MKINKKLLVFFIILSLILRFAVSALNYYGDIDIYFLPWAKNILKFGFSGFYERNTLTANYQPLTLISFASELFLYKIVFLPINNLLWYFNQNIPLFPSQLVHIWQNRNTVATFIKGASIFADIFLALGLFKIASLMTKNKKIILLILFSALFNPAIIYNSSLWGQINTIPLAFLVWSIYFIYKQKHLTSIVLLCLGLLSKQTIGIIIPVYALLFWKYFSRKDKIKAFILGLIVFFVVFLPFSAKENNILFAYLTYLNLATKFGSSWLSAHAFNLWYLIFSPANISDTFSLFGKLTPRMLSSLLVISNTVFVLFILWKRRVKLEQTVFSIALVTMFMFLFSTRMHERHLLPAIPFLLLLSAINIRYYWLFLYTTFFHLLNLYAAWGQPRNNFIFDLTTNRLFVNFLIIVQILIYFVMFYYFVIYSSKNKYKKLNF</sequence>
<feature type="transmembrane region" description="Helical" evidence="1">
    <location>
        <begin position="400"/>
        <end position="421"/>
    </location>
</feature>
<proteinExistence type="predicted"/>
<keyword evidence="1" id="KW-0472">Membrane</keyword>
<dbReference type="Proteomes" id="UP000229706">
    <property type="component" value="Unassembled WGS sequence"/>
</dbReference>
<feature type="transmembrane region" description="Helical" evidence="1">
    <location>
        <begin position="224"/>
        <end position="241"/>
    </location>
</feature>
<gene>
    <name evidence="2" type="ORF">CO083_01215</name>
</gene>
<evidence type="ECO:0000256" key="1">
    <source>
        <dbReference type="SAM" id="Phobius"/>
    </source>
</evidence>
<evidence type="ECO:0000313" key="3">
    <source>
        <dbReference type="Proteomes" id="UP000229706"/>
    </source>
</evidence>
<feature type="transmembrane region" description="Helical" evidence="1">
    <location>
        <begin position="189"/>
        <end position="218"/>
    </location>
</feature>
<evidence type="ECO:0000313" key="2">
    <source>
        <dbReference type="EMBL" id="PJB89112.1"/>
    </source>
</evidence>
<feature type="transmembrane region" description="Helical" evidence="1">
    <location>
        <begin position="142"/>
        <end position="158"/>
    </location>
</feature>
<comment type="caution">
    <text evidence="2">The sequence shown here is derived from an EMBL/GenBank/DDBJ whole genome shotgun (WGS) entry which is preliminary data.</text>
</comment>
<protein>
    <recommendedName>
        <fullName evidence="4">Glycosyltransferase RgtA/B/C/D-like domain-containing protein</fullName>
    </recommendedName>
</protein>
<dbReference type="AlphaFoldDB" id="A0A2M8DDQ9"/>